<gene>
    <name evidence="3" type="ORF">C0Q70_18948</name>
</gene>
<dbReference type="Gene3D" id="3.40.50.720">
    <property type="entry name" value="NAD(P)-binding Rossmann-like Domain"/>
    <property type="match status" value="1"/>
</dbReference>
<dbReference type="InterPro" id="IPR001509">
    <property type="entry name" value="Epimerase_deHydtase"/>
</dbReference>
<evidence type="ECO:0000259" key="1">
    <source>
        <dbReference type="Pfam" id="PF01370"/>
    </source>
</evidence>
<dbReference type="NCBIfam" id="TIGR01777">
    <property type="entry name" value="yfcH"/>
    <property type="match status" value="1"/>
</dbReference>
<dbReference type="Pfam" id="PF08338">
    <property type="entry name" value="DUF1731"/>
    <property type="match status" value="1"/>
</dbReference>
<reference evidence="3 4" key="1">
    <citation type="submission" date="2018-04" db="EMBL/GenBank/DDBJ databases">
        <title>The genome of golden apple snail Pomacea canaliculata provides insight into stress tolerance and invasive adaptation.</title>
        <authorList>
            <person name="Liu C."/>
            <person name="Liu B."/>
            <person name="Ren Y."/>
            <person name="Zhang Y."/>
            <person name="Wang H."/>
            <person name="Li S."/>
            <person name="Jiang F."/>
            <person name="Yin L."/>
            <person name="Zhang G."/>
            <person name="Qian W."/>
            <person name="Fan W."/>
        </authorList>
    </citation>
    <scope>NUCLEOTIDE SEQUENCE [LARGE SCALE GENOMIC DNA]</scope>
    <source>
        <strain evidence="3">SZHN2017</strain>
        <tissue evidence="3">Muscle</tissue>
    </source>
</reference>
<dbReference type="Pfam" id="PF01370">
    <property type="entry name" value="Epimerase"/>
    <property type="match status" value="1"/>
</dbReference>
<dbReference type="Proteomes" id="UP000245119">
    <property type="component" value="Linkage Group LG12"/>
</dbReference>
<keyword evidence="4" id="KW-1185">Reference proteome</keyword>
<dbReference type="SUPFAM" id="SSF51735">
    <property type="entry name" value="NAD(P)-binding Rossmann-fold domains"/>
    <property type="match status" value="1"/>
</dbReference>
<evidence type="ECO:0008006" key="5">
    <source>
        <dbReference type="Google" id="ProtNLM"/>
    </source>
</evidence>
<dbReference type="InterPro" id="IPR013549">
    <property type="entry name" value="DUF1731"/>
</dbReference>
<dbReference type="PANTHER" id="PTHR11092:SF0">
    <property type="entry name" value="EPIMERASE FAMILY PROTEIN SDR39U1"/>
    <property type="match status" value="1"/>
</dbReference>
<accession>A0A2T7NHX6</accession>
<dbReference type="OMA" id="YLPWIHI"/>
<proteinExistence type="predicted"/>
<dbReference type="OrthoDB" id="276721at2759"/>
<sequence length="294" mass="32154">MSVLVGGGSGFIGRHLTKVLKDKGMTVTMVSREAGPSRITWSDIQRNGLPHECTAVVSMSGENILNPMKKWDDNFKAAVWSSRVDCTRTLANAIISAKNPPRVFISFSGVGFYKPDPVKEYDEESPGGNFDFLSRLCTEWEAAAKLPKDIGVRQVILRCGVVLGRDGGMIKQIYWPFFFGAGGRIGAGTQWFPWIHVADVAGIVTHAIENDKVSGILNAVAPHPATNAEFTKTFASALRRLAVFPIPGFVMNFAYGPERGKVVLEGQKVIPKRTLQSGYKFVFPDLTSACRDLT</sequence>
<name>A0A2T7NHX6_POMCA</name>
<evidence type="ECO:0000259" key="2">
    <source>
        <dbReference type="Pfam" id="PF08338"/>
    </source>
</evidence>
<dbReference type="PANTHER" id="PTHR11092">
    <property type="entry name" value="SUGAR NUCLEOTIDE EPIMERASE RELATED"/>
    <property type="match status" value="1"/>
</dbReference>
<protein>
    <recommendedName>
        <fullName evidence="5">DUF1731 domain-containing protein</fullName>
    </recommendedName>
</protein>
<dbReference type="AlphaFoldDB" id="A0A2T7NHX6"/>
<dbReference type="EMBL" id="PZQS01000012">
    <property type="protein sequence ID" value="PVD20787.1"/>
    <property type="molecule type" value="Genomic_DNA"/>
</dbReference>
<organism evidence="3 4">
    <name type="scientific">Pomacea canaliculata</name>
    <name type="common">Golden apple snail</name>
    <dbReference type="NCBI Taxonomy" id="400727"/>
    <lineage>
        <taxon>Eukaryota</taxon>
        <taxon>Metazoa</taxon>
        <taxon>Spiralia</taxon>
        <taxon>Lophotrochozoa</taxon>
        <taxon>Mollusca</taxon>
        <taxon>Gastropoda</taxon>
        <taxon>Caenogastropoda</taxon>
        <taxon>Architaenioglossa</taxon>
        <taxon>Ampullarioidea</taxon>
        <taxon>Ampullariidae</taxon>
        <taxon>Pomacea</taxon>
    </lineage>
</organism>
<comment type="caution">
    <text evidence="3">The sequence shown here is derived from an EMBL/GenBank/DDBJ whole genome shotgun (WGS) entry which is preliminary data.</text>
</comment>
<dbReference type="InterPro" id="IPR036291">
    <property type="entry name" value="NAD(P)-bd_dom_sf"/>
</dbReference>
<feature type="domain" description="NAD-dependent epimerase/dehydratase" evidence="1">
    <location>
        <begin position="3"/>
        <end position="215"/>
    </location>
</feature>
<dbReference type="CDD" id="cd05242">
    <property type="entry name" value="SDR_a8"/>
    <property type="match status" value="1"/>
</dbReference>
<dbReference type="InterPro" id="IPR010099">
    <property type="entry name" value="SDR39U1"/>
</dbReference>
<evidence type="ECO:0000313" key="3">
    <source>
        <dbReference type="EMBL" id="PVD20787.1"/>
    </source>
</evidence>
<dbReference type="STRING" id="400727.A0A2T7NHX6"/>
<feature type="domain" description="DUF1731" evidence="2">
    <location>
        <begin position="246"/>
        <end position="293"/>
    </location>
</feature>
<evidence type="ECO:0000313" key="4">
    <source>
        <dbReference type="Proteomes" id="UP000245119"/>
    </source>
</evidence>